<proteinExistence type="predicted"/>
<protein>
    <submittedName>
        <fullName evidence="2">Unannotated protein</fullName>
    </submittedName>
</protein>
<evidence type="ECO:0000256" key="1">
    <source>
        <dbReference type="SAM" id="MobiDB-lite"/>
    </source>
</evidence>
<feature type="region of interest" description="Disordered" evidence="1">
    <location>
        <begin position="49"/>
        <end position="69"/>
    </location>
</feature>
<reference evidence="2" key="1">
    <citation type="submission" date="2020-05" db="EMBL/GenBank/DDBJ databases">
        <authorList>
            <person name="Chiriac C."/>
            <person name="Salcher M."/>
            <person name="Ghai R."/>
            <person name="Kavagutti S V."/>
        </authorList>
    </citation>
    <scope>NUCLEOTIDE SEQUENCE</scope>
</reference>
<dbReference type="SUPFAM" id="SSF46689">
    <property type="entry name" value="Homeodomain-like"/>
    <property type="match status" value="1"/>
</dbReference>
<accession>A0A6J6F4K2</accession>
<dbReference type="InterPro" id="IPR009057">
    <property type="entry name" value="Homeodomain-like_sf"/>
</dbReference>
<name>A0A6J6F4K2_9ZZZZ</name>
<evidence type="ECO:0000313" key="2">
    <source>
        <dbReference type="EMBL" id="CAB4582515.1"/>
    </source>
</evidence>
<sequence>MGSRGNSEAYAVHRAVVSPRRRHGGFTFAYSRGFIRVALWSSPHGRQKQQSRGICLGTSKGLPNRPKRRETSTVVILKMSYHHKMMTSVSADVTTRPVGRPRREHFPVPVAELLIEAAIELVGTMGPTDASGRMVCDSIGVRYASVNYNFGSWNGLIAHAASRVYVGYVDVLGEAVQQAPRNPDDRFRAYAMAQVDWARRLPGWGAVLNYPLSAGIASQILQEKFGHVTRPHFELNLARLAQLIVDIREGSVSPNDFDVTNYPRAELLADKLAIARSTMAGWATLGMMVWVSRGLIQQSQIPEEVDLQESLFRVAIDETIASIRADYPPSPNFSAG</sequence>
<organism evidence="2">
    <name type="scientific">freshwater metagenome</name>
    <dbReference type="NCBI Taxonomy" id="449393"/>
    <lineage>
        <taxon>unclassified sequences</taxon>
        <taxon>metagenomes</taxon>
        <taxon>ecological metagenomes</taxon>
    </lineage>
</organism>
<dbReference type="Gene3D" id="1.10.357.10">
    <property type="entry name" value="Tetracycline Repressor, domain 2"/>
    <property type="match status" value="1"/>
</dbReference>
<dbReference type="AlphaFoldDB" id="A0A6J6F4K2"/>
<gene>
    <name evidence="2" type="ORF">UFOPK1684_01508</name>
</gene>
<dbReference type="EMBL" id="CAEZTM010000118">
    <property type="protein sequence ID" value="CAB4582515.1"/>
    <property type="molecule type" value="Genomic_DNA"/>
</dbReference>